<dbReference type="Proteomes" id="UP000234341">
    <property type="component" value="Unassembled WGS sequence"/>
</dbReference>
<comment type="caution">
    <text evidence="3">The sequence shown here is derived from an EMBL/GenBank/DDBJ whole genome shotgun (WGS) entry which is preliminary data.</text>
</comment>
<protein>
    <submittedName>
        <fullName evidence="3">Pilus assembly protein PilX</fullName>
    </submittedName>
</protein>
<evidence type="ECO:0000259" key="1">
    <source>
        <dbReference type="Pfam" id="PF13681"/>
    </source>
</evidence>
<evidence type="ECO:0000313" key="3">
    <source>
        <dbReference type="EMBL" id="PLQ01593.1"/>
    </source>
</evidence>
<evidence type="ECO:0000313" key="4">
    <source>
        <dbReference type="Proteomes" id="UP000234341"/>
    </source>
</evidence>
<feature type="domain" description="PilX/PilW C-terminal" evidence="1">
    <location>
        <begin position="106"/>
        <end position="205"/>
    </location>
</feature>
<dbReference type="EMBL" id="PJRP01000002">
    <property type="protein sequence ID" value="PLQ01593.1"/>
    <property type="molecule type" value="Genomic_DNA"/>
</dbReference>
<evidence type="ECO:0000259" key="2">
    <source>
        <dbReference type="Pfam" id="PF14341"/>
    </source>
</evidence>
<dbReference type="OrthoDB" id="5405962at2"/>
<name>A0A2N5CHA6_9BURK</name>
<dbReference type="RefSeq" id="WP_101680944.1">
    <property type="nucleotide sequence ID" value="NZ_PJRP01000002.1"/>
</dbReference>
<dbReference type="Pfam" id="PF13681">
    <property type="entry name" value="PilX"/>
    <property type="match status" value="1"/>
</dbReference>
<dbReference type="Pfam" id="PF14341">
    <property type="entry name" value="PilX_N"/>
    <property type="match status" value="1"/>
</dbReference>
<dbReference type="InterPro" id="IPR025205">
    <property type="entry name" value="PilX/PilW_C"/>
</dbReference>
<dbReference type="AlphaFoldDB" id="A0A2N5CHA6"/>
<reference evidence="3 4" key="1">
    <citation type="submission" date="2017-12" db="EMBL/GenBank/DDBJ databases">
        <title>Genome sequence of the active heterotrophic nitrifier-denitrifier, Cupriavidus pauculus UM1.</title>
        <authorList>
            <person name="Putonti C."/>
            <person name="Castignetti D."/>
        </authorList>
    </citation>
    <scope>NUCLEOTIDE SEQUENCE [LARGE SCALE GENOMIC DNA]</scope>
    <source>
        <strain evidence="3 4">UM1</strain>
    </source>
</reference>
<dbReference type="InterPro" id="IPR025746">
    <property type="entry name" value="PilX_N_dom"/>
</dbReference>
<accession>A0A2N5CHA6</accession>
<organism evidence="3 4">
    <name type="scientific">Cupriavidus pauculus</name>
    <dbReference type="NCBI Taxonomy" id="82633"/>
    <lineage>
        <taxon>Bacteria</taxon>
        <taxon>Pseudomonadati</taxon>
        <taxon>Pseudomonadota</taxon>
        <taxon>Betaproteobacteria</taxon>
        <taxon>Burkholderiales</taxon>
        <taxon>Burkholderiaceae</taxon>
        <taxon>Cupriavidus</taxon>
    </lineage>
</organism>
<gene>
    <name evidence="3" type="ORF">CYJ10_07945</name>
</gene>
<sequence>MPVNARFKMRARARTQHGVALITAVIMLLVITLLAVAGARAALDSKRSSRNQRDFDIAFQAAEAALRDAEVDIERGTRAAKFDPTQPEGFTVGCGTSAAAGTPTLGLCDTLSTWQTANIWDSVNWTATTGQNTVEYGTFTGLVFPTGTGLTPGRKPRYLIEMLQDTELGEDAGLNKVPKYIYRVTAVGFGPNDTTRAMVQMYYRKMEAKPPAT</sequence>
<proteinExistence type="predicted"/>
<feature type="domain" description="Type 4 fimbrial biogenesis protein PilX N-terminal" evidence="2">
    <location>
        <begin position="18"/>
        <end position="67"/>
    </location>
</feature>